<organism evidence="2 3">
    <name type="scientific">Sordaria brevicollis</name>
    <dbReference type="NCBI Taxonomy" id="83679"/>
    <lineage>
        <taxon>Eukaryota</taxon>
        <taxon>Fungi</taxon>
        <taxon>Dikarya</taxon>
        <taxon>Ascomycota</taxon>
        <taxon>Pezizomycotina</taxon>
        <taxon>Sordariomycetes</taxon>
        <taxon>Sordariomycetidae</taxon>
        <taxon>Sordariales</taxon>
        <taxon>Sordariaceae</taxon>
        <taxon>Sordaria</taxon>
    </lineage>
</organism>
<reference evidence="2" key="2">
    <citation type="submission" date="2023-07" db="EMBL/GenBank/DDBJ databases">
        <authorList>
            <consortium name="Lawrence Berkeley National Laboratory"/>
            <person name="Haridas S."/>
            <person name="Hensen N."/>
            <person name="Bonometti L."/>
            <person name="Westerberg I."/>
            <person name="Brannstrom I.O."/>
            <person name="Guillou S."/>
            <person name="Cros-Aarteil S."/>
            <person name="Calhoun S."/>
            <person name="Kuo A."/>
            <person name="Mondo S."/>
            <person name="Pangilinan J."/>
            <person name="Riley R."/>
            <person name="LaButti K."/>
            <person name="Andreopoulos B."/>
            <person name="Lipzen A."/>
            <person name="Chen C."/>
            <person name="Yanf M."/>
            <person name="Daum C."/>
            <person name="Ng V."/>
            <person name="Clum A."/>
            <person name="Steindorff A."/>
            <person name="Ohm R."/>
            <person name="Martin F."/>
            <person name="Silar P."/>
            <person name="Natvig D."/>
            <person name="Lalanne C."/>
            <person name="Gautier V."/>
            <person name="Ament-velasquez S.L."/>
            <person name="Kruys A."/>
            <person name="Hutchinson M.I."/>
            <person name="Powell A.J."/>
            <person name="Barry K."/>
            <person name="Miller A.N."/>
            <person name="Grigoriev I.V."/>
            <person name="Debuchy R."/>
            <person name="Gladieux P."/>
            <person name="Thoren M.H."/>
            <person name="Johannesson H."/>
        </authorList>
    </citation>
    <scope>NUCLEOTIDE SEQUENCE</scope>
    <source>
        <strain evidence="2">FGSC 1904</strain>
    </source>
</reference>
<comment type="caution">
    <text evidence="2">The sequence shown here is derived from an EMBL/GenBank/DDBJ whole genome shotgun (WGS) entry which is preliminary data.</text>
</comment>
<reference evidence="2" key="1">
    <citation type="journal article" date="2023" name="Mol. Phylogenet. Evol.">
        <title>Genome-scale phylogeny and comparative genomics of the fungal order Sordariales.</title>
        <authorList>
            <person name="Hensen N."/>
            <person name="Bonometti L."/>
            <person name="Westerberg I."/>
            <person name="Brannstrom I.O."/>
            <person name="Guillou S."/>
            <person name="Cros-Aarteil S."/>
            <person name="Calhoun S."/>
            <person name="Haridas S."/>
            <person name="Kuo A."/>
            <person name="Mondo S."/>
            <person name="Pangilinan J."/>
            <person name="Riley R."/>
            <person name="LaButti K."/>
            <person name="Andreopoulos B."/>
            <person name="Lipzen A."/>
            <person name="Chen C."/>
            <person name="Yan M."/>
            <person name="Daum C."/>
            <person name="Ng V."/>
            <person name="Clum A."/>
            <person name="Steindorff A."/>
            <person name="Ohm R.A."/>
            <person name="Martin F."/>
            <person name="Silar P."/>
            <person name="Natvig D.O."/>
            <person name="Lalanne C."/>
            <person name="Gautier V."/>
            <person name="Ament-Velasquez S.L."/>
            <person name="Kruys A."/>
            <person name="Hutchinson M.I."/>
            <person name="Powell A.J."/>
            <person name="Barry K."/>
            <person name="Miller A.N."/>
            <person name="Grigoriev I.V."/>
            <person name="Debuchy R."/>
            <person name="Gladieux P."/>
            <person name="Hiltunen Thoren M."/>
            <person name="Johannesson H."/>
        </authorList>
    </citation>
    <scope>NUCLEOTIDE SEQUENCE</scope>
    <source>
        <strain evidence="2">FGSC 1904</strain>
    </source>
</reference>
<evidence type="ECO:0000256" key="1">
    <source>
        <dbReference type="SAM" id="MobiDB-lite"/>
    </source>
</evidence>
<feature type="compositionally biased region" description="Low complexity" evidence="1">
    <location>
        <begin position="217"/>
        <end position="227"/>
    </location>
</feature>
<accession>A0AAE0PGU2</accession>
<dbReference type="EMBL" id="JAUTDP010000004">
    <property type="protein sequence ID" value="KAK3399708.1"/>
    <property type="molecule type" value="Genomic_DNA"/>
</dbReference>
<dbReference type="PROSITE" id="PS00710">
    <property type="entry name" value="PGM_PMM"/>
    <property type="match status" value="1"/>
</dbReference>
<sequence>MKFHESVASCSIPHTRLHVKRRRPESAITTHDFVHPTSLVAAVPTKEQHHPTAQVPTRVGAAAEEEDEVEKCHRRRSLHPLHRPIYGVPVVLRQEASPLVRRRSRGFGFVRYGQEADQEQAVANMPGYPRVMSRHGPGGDKKPVFFVFHAGSGSPRDRPPSRHQLRVYTAGRLSAAAAAATLTRSEISIGRDSYPKAAPLNDIRNIDRPGWELPPATMATPTPRPQANRPTIEVPKSRRLPGPQHTPAWQTTCYVGNLTTLTLLVIDLYDITANRELNSQTIGVVITASHNPAAAAAAAAADNGVSVVFLPRSLRKTSWTRSLRRRARRPQDGGG</sequence>
<feature type="region of interest" description="Disordered" evidence="1">
    <location>
        <begin position="217"/>
        <end position="244"/>
    </location>
</feature>
<keyword evidence="3" id="KW-1185">Reference proteome</keyword>
<evidence type="ECO:0000313" key="3">
    <source>
        <dbReference type="Proteomes" id="UP001281003"/>
    </source>
</evidence>
<dbReference type="InterPro" id="IPR016066">
    <property type="entry name" value="A-D-PHexomutase_CS"/>
</dbReference>
<name>A0AAE0PGU2_SORBR</name>
<dbReference type="Proteomes" id="UP001281003">
    <property type="component" value="Unassembled WGS sequence"/>
</dbReference>
<dbReference type="GO" id="GO:0000287">
    <property type="term" value="F:magnesium ion binding"/>
    <property type="evidence" value="ECO:0007669"/>
    <property type="project" value="InterPro"/>
</dbReference>
<proteinExistence type="predicted"/>
<gene>
    <name evidence="2" type="ORF">B0T20DRAFT_505625</name>
</gene>
<protein>
    <submittedName>
        <fullName evidence="2">Uncharacterized protein</fullName>
    </submittedName>
</protein>
<dbReference type="AlphaFoldDB" id="A0AAE0PGU2"/>
<evidence type="ECO:0000313" key="2">
    <source>
        <dbReference type="EMBL" id="KAK3399708.1"/>
    </source>
</evidence>